<sequence>MSLNVLLKPRHQTIRQSDTRTSRTEAEVETGDSRAENDLPPFRSLLLCHPSLPVTPTSFCSFCSFYSNLPHAHSLSHSIPCMHSFRFVRVLLFIESGLHKLSLSQRSSMDGLARKTSPRSRFSEHPEQPSTSALIPSMGVHSLHFVKLITPFSFSKLNLPWISWGYRLLRSVQVAAASGLALISVAGMLRHQADLVVAAAPTSD</sequence>
<organism evidence="2 3">
    <name type="scientific">Elysia crispata</name>
    <name type="common">lettuce slug</name>
    <dbReference type="NCBI Taxonomy" id="231223"/>
    <lineage>
        <taxon>Eukaryota</taxon>
        <taxon>Metazoa</taxon>
        <taxon>Spiralia</taxon>
        <taxon>Lophotrochozoa</taxon>
        <taxon>Mollusca</taxon>
        <taxon>Gastropoda</taxon>
        <taxon>Heterobranchia</taxon>
        <taxon>Euthyneura</taxon>
        <taxon>Panpulmonata</taxon>
        <taxon>Sacoglossa</taxon>
        <taxon>Placobranchoidea</taxon>
        <taxon>Plakobranchidae</taxon>
        <taxon>Elysia</taxon>
    </lineage>
</organism>
<protein>
    <submittedName>
        <fullName evidence="2">Uncharacterized protein</fullName>
    </submittedName>
</protein>
<feature type="region of interest" description="Disordered" evidence="1">
    <location>
        <begin position="109"/>
        <end position="131"/>
    </location>
</feature>
<feature type="region of interest" description="Disordered" evidence="1">
    <location>
        <begin position="13"/>
        <end position="35"/>
    </location>
</feature>
<dbReference type="EMBL" id="JAWDGP010003622">
    <property type="protein sequence ID" value="KAK3772520.1"/>
    <property type="molecule type" value="Genomic_DNA"/>
</dbReference>
<name>A0AAE0ZN92_9GAST</name>
<reference evidence="2" key="1">
    <citation type="journal article" date="2023" name="G3 (Bethesda)">
        <title>A reference genome for the long-term kleptoplast-retaining sea slug Elysia crispata morphotype clarki.</title>
        <authorList>
            <person name="Eastman K.E."/>
            <person name="Pendleton A.L."/>
            <person name="Shaikh M.A."/>
            <person name="Suttiyut T."/>
            <person name="Ogas R."/>
            <person name="Tomko P."/>
            <person name="Gavelis G."/>
            <person name="Widhalm J.R."/>
            <person name="Wisecaver J.H."/>
        </authorList>
    </citation>
    <scope>NUCLEOTIDE SEQUENCE</scope>
    <source>
        <strain evidence="2">ECLA1</strain>
    </source>
</reference>
<dbReference type="AlphaFoldDB" id="A0AAE0ZN92"/>
<gene>
    <name evidence="2" type="ORF">RRG08_043735</name>
</gene>
<proteinExistence type="predicted"/>
<accession>A0AAE0ZN92</accession>
<evidence type="ECO:0000313" key="2">
    <source>
        <dbReference type="EMBL" id="KAK3772520.1"/>
    </source>
</evidence>
<comment type="caution">
    <text evidence="2">The sequence shown here is derived from an EMBL/GenBank/DDBJ whole genome shotgun (WGS) entry which is preliminary data.</text>
</comment>
<evidence type="ECO:0000313" key="3">
    <source>
        <dbReference type="Proteomes" id="UP001283361"/>
    </source>
</evidence>
<evidence type="ECO:0000256" key="1">
    <source>
        <dbReference type="SAM" id="MobiDB-lite"/>
    </source>
</evidence>
<keyword evidence="3" id="KW-1185">Reference proteome</keyword>
<feature type="compositionally biased region" description="Basic and acidic residues" evidence="1">
    <location>
        <begin position="17"/>
        <end position="35"/>
    </location>
</feature>
<dbReference type="Proteomes" id="UP001283361">
    <property type="component" value="Unassembled WGS sequence"/>
</dbReference>